<keyword evidence="14" id="KW-1185">Reference proteome</keyword>
<dbReference type="Proteomes" id="UP000027284">
    <property type="component" value="Unassembled WGS sequence"/>
</dbReference>
<feature type="transmembrane region" description="Helical" evidence="9">
    <location>
        <begin position="89"/>
        <end position="108"/>
    </location>
</feature>
<dbReference type="AlphaFoldDB" id="A0A062XUE2"/>
<evidence type="ECO:0008006" key="15">
    <source>
        <dbReference type="Google" id="ProtNLM"/>
    </source>
</evidence>
<evidence type="ECO:0000256" key="5">
    <source>
        <dbReference type="ARBA" id="ARBA00023122"/>
    </source>
</evidence>
<name>A0A062XUE2_9BACT</name>
<dbReference type="InterPro" id="IPR000644">
    <property type="entry name" value="CBS_dom"/>
</dbReference>
<dbReference type="SUPFAM" id="SSF54631">
    <property type="entry name" value="CBS-domain pair"/>
    <property type="match status" value="1"/>
</dbReference>
<dbReference type="PANTHER" id="PTHR22777:SF17">
    <property type="entry name" value="UPF0053 PROTEIN SLL0260"/>
    <property type="match status" value="1"/>
</dbReference>
<dbReference type="Pfam" id="PF01595">
    <property type="entry name" value="CNNM"/>
    <property type="match status" value="1"/>
</dbReference>
<dbReference type="InterPro" id="IPR036318">
    <property type="entry name" value="FAD-bd_PCMH-like_sf"/>
</dbReference>
<dbReference type="SMART" id="SM01091">
    <property type="entry name" value="CorC_HlyC"/>
    <property type="match status" value="1"/>
</dbReference>
<dbReference type="GO" id="GO:0050660">
    <property type="term" value="F:flavin adenine dinucleotide binding"/>
    <property type="evidence" value="ECO:0007669"/>
    <property type="project" value="InterPro"/>
</dbReference>
<feature type="domain" description="CBS" evidence="11">
    <location>
        <begin position="207"/>
        <end position="264"/>
    </location>
</feature>
<dbReference type="SMART" id="SM00116">
    <property type="entry name" value="CBS"/>
    <property type="match status" value="2"/>
</dbReference>
<dbReference type="Gene3D" id="3.30.465.10">
    <property type="match status" value="1"/>
</dbReference>
<dbReference type="EMBL" id="JMFG01000036">
    <property type="protein sequence ID" value="KDA52979.1"/>
    <property type="molecule type" value="Genomic_DNA"/>
</dbReference>
<dbReference type="PROSITE" id="PS51846">
    <property type="entry name" value="CNNM"/>
    <property type="match status" value="1"/>
</dbReference>
<dbReference type="InterPro" id="IPR002550">
    <property type="entry name" value="CNNM"/>
</dbReference>
<organism evidence="13 14">
    <name type="scientific">Thermoanaerobaculum aquaticum</name>
    <dbReference type="NCBI Taxonomy" id="1312852"/>
    <lineage>
        <taxon>Bacteria</taxon>
        <taxon>Pseudomonadati</taxon>
        <taxon>Acidobacteriota</taxon>
        <taxon>Thermoanaerobaculia</taxon>
        <taxon>Thermoanaerobaculales</taxon>
        <taxon>Thermoanaerobaculaceae</taxon>
        <taxon>Thermoanaerobaculum</taxon>
    </lineage>
</organism>
<comment type="subcellular location">
    <subcellularLocation>
        <location evidence="1">Membrane</location>
        <topology evidence="1">Multi-pass membrane protein</topology>
    </subcellularLocation>
</comment>
<evidence type="ECO:0000259" key="11">
    <source>
        <dbReference type="PROSITE" id="PS51371"/>
    </source>
</evidence>
<comment type="caution">
    <text evidence="13">The sequence shown here is derived from an EMBL/GenBank/DDBJ whole genome shotgun (WGS) entry which is preliminary data.</text>
</comment>
<evidence type="ECO:0000256" key="1">
    <source>
        <dbReference type="ARBA" id="ARBA00004141"/>
    </source>
</evidence>
<evidence type="ECO:0000256" key="2">
    <source>
        <dbReference type="ARBA" id="ARBA00022692"/>
    </source>
</evidence>
<keyword evidence="10" id="KW-0732">Signal</keyword>
<dbReference type="InterPro" id="IPR005170">
    <property type="entry name" value="Transptr-assoc_dom"/>
</dbReference>
<evidence type="ECO:0000256" key="4">
    <source>
        <dbReference type="ARBA" id="ARBA00022989"/>
    </source>
</evidence>
<dbReference type="InterPro" id="IPR046342">
    <property type="entry name" value="CBS_dom_sf"/>
</dbReference>
<dbReference type="Pfam" id="PF03471">
    <property type="entry name" value="CorC_HlyC"/>
    <property type="match status" value="1"/>
</dbReference>
<evidence type="ECO:0000256" key="3">
    <source>
        <dbReference type="ARBA" id="ARBA00022737"/>
    </source>
</evidence>
<keyword evidence="2 8" id="KW-0812">Transmembrane</keyword>
<accession>A0A062XUE2</accession>
<feature type="domain" description="CBS" evidence="11">
    <location>
        <begin position="267"/>
        <end position="324"/>
    </location>
</feature>
<evidence type="ECO:0000256" key="9">
    <source>
        <dbReference type="SAM" id="Phobius"/>
    </source>
</evidence>
<keyword evidence="4 8" id="KW-1133">Transmembrane helix</keyword>
<evidence type="ECO:0000313" key="14">
    <source>
        <dbReference type="Proteomes" id="UP000027284"/>
    </source>
</evidence>
<evidence type="ECO:0000256" key="8">
    <source>
        <dbReference type="PROSITE-ProRule" id="PRU01193"/>
    </source>
</evidence>
<dbReference type="STRING" id="1312852.EG19_08255"/>
<evidence type="ECO:0000256" key="7">
    <source>
        <dbReference type="PROSITE-ProRule" id="PRU00703"/>
    </source>
</evidence>
<reference evidence="13 14" key="1">
    <citation type="submission" date="2014-04" db="EMBL/GenBank/DDBJ databases">
        <title>The Genome Sequence of Thermoanaerobaculum aquaticum MP-01, The First Cultivated Group 23 Acidobacterium.</title>
        <authorList>
            <person name="Stamps B.W."/>
            <person name="Losey N.A."/>
            <person name="Lawson P.A."/>
            <person name="Stevenson B.S."/>
        </authorList>
    </citation>
    <scope>NUCLEOTIDE SEQUENCE [LARGE SCALE GENOMIC DNA]</scope>
    <source>
        <strain evidence="13 14">MP-01</strain>
    </source>
</reference>
<dbReference type="CDD" id="cd04590">
    <property type="entry name" value="CBS_pair_CorC_HlyC_assoc"/>
    <property type="match status" value="1"/>
</dbReference>
<dbReference type="PANTHER" id="PTHR22777">
    <property type="entry name" value="HEMOLYSIN-RELATED"/>
    <property type="match status" value="1"/>
</dbReference>
<protein>
    <recommendedName>
        <fullName evidence="15">HlyC/CorC family transporter</fullName>
    </recommendedName>
</protein>
<dbReference type="InterPro" id="IPR044751">
    <property type="entry name" value="Ion_transp-like_CBS"/>
</dbReference>
<evidence type="ECO:0000313" key="13">
    <source>
        <dbReference type="EMBL" id="KDA52979.1"/>
    </source>
</evidence>
<dbReference type="FunFam" id="3.10.580.10:FF:000002">
    <property type="entry name" value="Magnesium/cobalt efflux protein CorC"/>
    <property type="match status" value="1"/>
</dbReference>
<evidence type="ECO:0000259" key="12">
    <source>
        <dbReference type="PROSITE" id="PS51846"/>
    </source>
</evidence>
<dbReference type="SUPFAM" id="SSF56176">
    <property type="entry name" value="FAD-binding/transporter-associated domain-like"/>
    <property type="match status" value="1"/>
</dbReference>
<keyword evidence="6 8" id="KW-0472">Membrane</keyword>
<feature type="signal peptide" evidence="10">
    <location>
        <begin position="1"/>
        <end position="20"/>
    </location>
</feature>
<feature type="chain" id="PRO_5001620758" description="HlyC/CorC family transporter" evidence="10">
    <location>
        <begin position="21"/>
        <end position="416"/>
    </location>
</feature>
<feature type="domain" description="CNNM transmembrane" evidence="12">
    <location>
        <begin position="1"/>
        <end position="186"/>
    </location>
</feature>
<feature type="transmembrane region" description="Helical" evidence="9">
    <location>
        <begin position="58"/>
        <end position="77"/>
    </location>
</feature>
<dbReference type="GO" id="GO:0005886">
    <property type="term" value="C:plasma membrane"/>
    <property type="evidence" value="ECO:0007669"/>
    <property type="project" value="TreeGrafter"/>
</dbReference>
<proteinExistence type="predicted"/>
<dbReference type="PROSITE" id="PS51371">
    <property type="entry name" value="CBS"/>
    <property type="match status" value="2"/>
</dbReference>
<feature type="transmembrane region" description="Helical" evidence="9">
    <location>
        <begin position="120"/>
        <end position="143"/>
    </location>
</feature>
<dbReference type="Pfam" id="PF00571">
    <property type="entry name" value="CBS"/>
    <property type="match status" value="2"/>
</dbReference>
<evidence type="ECO:0000256" key="10">
    <source>
        <dbReference type="SAM" id="SignalP"/>
    </source>
</evidence>
<gene>
    <name evidence="13" type="ORF">EG19_08255</name>
</gene>
<keyword evidence="5 7" id="KW-0129">CBS domain</keyword>
<sequence length="416" mass="45272">MAATLVLLLLGLAFSAFCSASETALTALPISRVEVFSRSQGRLTRAAWRRWRQRPHRVLVTLLVLNNATNVGISALATELALRLFGNQGLALAVGTMTLALLVFGEVTPKTLARVDPESFASWAVVPVAFFDLVLTPFTGPLLGISQLVARIRGTPLHGTPAAATLDDVRFLLSLSHQEGYLSEQQLGMVEAVLAIERAVVRDVQVPRPDVVMLADSLTLEEVRETVLASGFSRYPVYHERDDNVVGVLHARDLLRCQKEGKPWTAYLKPPLCVTESTRLVDVLSQMRERRLHLAVCFDEYGAVSGIVTLEDVLETIVGDIRDEFDVQGPMVQELGDRLWVVSGSLPLERLSRLTGLQLAPSARVSSVGGLLLTLAGGVPQKGATFSHRGLTFTVLEATPRRVLKVRVEAPAPPPE</sequence>
<keyword evidence="3" id="KW-0677">Repeat</keyword>
<evidence type="ECO:0000256" key="6">
    <source>
        <dbReference type="ARBA" id="ARBA00023136"/>
    </source>
</evidence>
<dbReference type="Gene3D" id="3.10.580.10">
    <property type="entry name" value="CBS-domain"/>
    <property type="match status" value="1"/>
</dbReference>
<dbReference type="InterPro" id="IPR016169">
    <property type="entry name" value="FAD-bd_PCMH_sub2"/>
</dbReference>